<dbReference type="EMBL" id="FNAQ01000002">
    <property type="protein sequence ID" value="SDD88910.1"/>
    <property type="molecule type" value="Genomic_DNA"/>
</dbReference>
<proteinExistence type="predicted"/>
<dbReference type="SUPFAM" id="SSF56322">
    <property type="entry name" value="ADC synthase"/>
    <property type="match status" value="1"/>
</dbReference>
<dbReference type="GO" id="GO:0000162">
    <property type="term" value="P:L-tryptophan biosynthetic process"/>
    <property type="evidence" value="ECO:0007669"/>
    <property type="project" value="TreeGrafter"/>
</dbReference>
<dbReference type="PRINTS" id="PR00095">
    <property type="entry name" value="ANTSNTHASEI"/>
</dbReference>
<dbReference type="Gene3D" id="3.20.10.10">
    <property type="entry name" value="D-amino Acid Aminotransferase, subunit A, domain 2"/>
    <property type="match status" value="1"/>
</dbReference>
<dbReference type="Gene3D" id="3.60.120.10">
    <property type="entry name" value="Anthranilate synthase"/>
    <property type="match status" value="1"/>
</dbReference>
<gene>
    <name evidence="2" type="ORF">SAMN05661003_10222</name>
</gene>
<dbReference type="SUPFAM" id="SSF56752">
    <property type="entry name" value="D-aminoacid aminotransferase-like PLP-dependent enzymes"/>
    <property type="match status" value="1"/>
</dbReference>
<evidence type="ECO:0000259" key="1">
    <source>
        <dbReference type="Pfam" id="PF00425"/>
    </source>
</evidence>
<dbReference type="InterPro" id="IPR043132">
    <property type="entry name" value="BCAT-like_C"/>
</dbReference>
<dbReference type="STRING" id="57664.SAMN05661003_10222"/>
<evidence type="ECO:0000313" key="3">
    <source>
        <dbReference type="Proteomes" id="UP000243205"/>
    </source>
</evidence>
<accession>A0A1G6YEX9</accession>
<dbReference type="GO" id="GO:0046820">
    <property type="term" value="F:4-amino-4-deoxychorismate synthase activity"/>
    <property type="evidence" value="ECO:0007669"/>
    <property type="project" value="TreeGrafter"/>
</dbReference>
<dbReference type="Proteomes" id="UP000243205">
    <property type="component" value="Unassembled WGS sequence"/>
</dbReference>
<sequence>MSVSMALGASLASAGPKVLLHCPRRRLWQFYVRPQQEIVAHSPTEVVAALQAVEQAVEGEGLHAAGFVGFEAGAAFSRAQPWQPRPLPLLWFGLFAPPQLLAQLPPPDGPDLGGCWLAQLDGAAHARQVARIRQLIAAGETYQVNLTYPYDCLLPTTPWTLFHQLQQGQPGGYAAYIDLGRFAICSASPELFFERAGSRILTRPMKGTAARGADTVADAAQRRLLAESVKDRAENLMIVDMLRNDLGRIARPGTVRVPRLFTLEAYPTLWQMTSSVTARTDASLAELFAALFPCASITGAPKENTLRHIARLEQAPRQIYTGAIGCCRPGRRGCFSVAIRTALVDRASGTASYGVGGGIVWDSAAAAEYRESQLKAAILPRRPSAVRLLETLRWSAGAGFHLLEGHLRRLLHSAACHGYPCTAKQLRQRLAAAAACQPRQGRYRVRLLLDSQGVIECQFLAEPQRAASRPLRLAWAAEPVQSTDATLRHKTEQRQRYDRLRQLAGPEADEVLLYNERDELTEATTANVLLRRAGRWLTPALQSGLLPGVQRQHWLEQGRIEEAIIRRHEIGPDTPLVLINALRGCRRGRLQPDRRELPDF</sequence>
<dbReference type="PANTHER" id="PTHR11236:SF50">
    <property type="entry name" value="AMINODEOXYCHORISMATE SYNTHASE COMPONENT 1"/>
    <property type="match status" value="1"/>
</dbReference>
<name>A0A1G6YEX9_9BACT</name>
<dbReference type="PANTHER" id="PTHR11236">
    <property type="entry name" value="AMINOBENZOATE/ANTHRANILATE SYNTHASE"/>
    <property type="match status" value="1"/>
</dbReference>
<dbReference type="AlphaFoldDB" id="A0A1G6YEX9"/>
<dbReference type="InterPro" id="IPR043131">
    <property type="entry name" value="BCAT-like_N"/>
</dbReference>
<dbReference type="InterPro" id="IPR001544">
    <property type="entry name" value="Aminotrans_IV"/>
</dbReference>
<dbReference type="InterPro" id="IPR019999">
    <property type="entry name" value="Anth_synth_I-like"/>
</dbReference>
<keyword evidence="3" id="KW-1185">Reference proteome</keyword>
<dbReference type="Gene3D" id="3.30.470.10">
    <property type="match status" value="1"/>
</dbReference>
<keyword evidence="2" id="KW-0456">Lyase</keyword>
<reference evidence="3" key="1">
    <citation type="submission" date="2016-10" db="EMBL/GenBank/DDBJ databases">
        <authorList>
            <person name="Varghese N."/>
            <person name="Submissions S."/>
        </authorList>
    </citation>
    <scope>NUCLEOTIDE SEQUENCE [LARGE SCALE GENOMIC DNA]</scope>
    <source>
        <strain evidence="3">DSM 8987</strain>
    </source>
</reference>
<organism evidence="2 3">
    <name type="scientific">Desulfuromonas thiophila</name>
    <dbReference type="NCBI Taxonomy" id="57664"/>
    <lineage>
        <taxon>Bacteria</taxon>
        <taxon>Pseudomonadati</taxon>
        <taxon>Thermodesulfobacteriota</taxon>
        <taxon>Desulfuromonadia</taxon>
        <taxon>Desulfuromonadales</taxon>
        <taxon>Desulfuromonadaceae</taxon>
        <taxon>Desulfuromonas</taxon>
    </lineage>
</organism>
<dbReference type="InterPro" id="IPR005801">
    <property type="entry name" value="ADC_synthase"/>
</dbReference>
<feature type="domain" description="Chorismate-utilising enzyme C-terminal" evidence="1">
    <location>
        <begin position="124"/>
        <end position="375"/>
    </location>
</feature>
<evidence type="ECO:0000313" key="2">
    <source>
        <dbReference type="EMBL" id="SDD88910.1"/>
    </source>
</evidence>
<protein>
    <submittedName>
        <fullName evidence="2">Para-aminobenzoate synthetase / 4-amino-4-deoxychorismate lyase</fullName>
    </submittedName>
</protein>
<dbReference type="Pfam" id="PF00425">
    <property type="entry name" value="Chorismate_bind"/>
    <property type="match status" value="1"/>
</dbReference>
<dbReference type="InterPro" id="IPR015890">
    <property type="entry name" value="Chorismate_C"/>
</dbReference>
<dbReference type="InterPro" id="IPR036038">
    <property type="entry name" value="Aminotransferase-like"/>
</dbReference>
<dbReference type="Pfam" id="PF01063">
    <property type="entry name" value="Aminotran_4"/>
    <property type="match status" value="1"/>
</dbReference>
<dbReference type="GO" id="GO:0016829">
    <property type="term" value="F:lyase activity"/>
    <property type="evidence" value="ECO:0007669"/>
    <property type="project" value="UniProtKB-KW"/>
</dbReference>